<evidence type="ECO:0000256" key="2">
    <source>
        <dbReference type="ARBA" id="ARBA00022777"/>
    </source>
</evidence>
<dbReference type="GO" id="GO:0016301">
    <property type="term" value="F:kinase activity"/>
    <property type="evidence" value="ECO:0007669"/>
    <property type="project" value="UniProtKB-KW"/>
</dbReference>
<keyword evidence="2" id="KW-0418">Kinase</keyword>
<evidence type="ECO:0000313" key="4">
    <source>
        <dbReference type="EMBL" id="PIW37210.1"/>
    </source>
</evidence>
<protein>
    <recommendedName>
        <fullName evidence="3">Carbohydrate kinase PfkB domain-containing protein</fullName>
    </recommendedName>
</protein>
<gene>
    <name evidence="4" type="ORF">COW24_01355</name>
</gene>
<dbReference type="Gene3D" id="3.40.1190.20">
    <property type="match status" value="1"/>
</dbReference>
<dbReference type="InterPro" id="IPR011611">
    <property type="entry name" value="PfkB_dom"/>
</dbReference>
<dbReference type="PANTHER" id="PTHR10584:SF166">
    <property type="entry name" value="RIBOKINASE"/>
    <property type="match status" value="1"/>
</dbReference>
<dbReference type="PROSITE" id="PS00583">
    <property type="entry name" value="PFKB_KINASES_1"/>
    <property type="match status" value="1"/>
</dbReference>
<dbReference type="SUPFAM" id="SSF53613">
    <property type="entry name" value="Ribokinase-like"/>
    <property type="match status" value="1"/>
</dbReference>
<dbReference type="PANTHER" id="PTHR10584">
    <property type="entry name" value="SUGAR KINASE"/>
    <property type="match status" value="1"/>
</dbReference>
<dbReference type="Proteomes" id="UP000230292">
    <property type="component" value="Unassembled WGS sequence"/>
</dbReference>
<reference evidence="4 5" key="1">
    <citation type="submission" date="2017-09" db="EMBL/GenBank/DDBJ databases">
        <title>Depth-based differentiation of microbial function through sediment-hosted aquifers and enrichment of novel symbionts in the deep terrestrial subsurface.</title>
        <authorList>
            <person name="Probst A.J."/>
            <person name="Ladd B."/>
            <person name="Jarett J.K."/>
            <person name="Geller-Mcgrath D.E."/>
            <person name="Sieber C.M."/>
            <person name="Emerson J.B."/>
            <person name="Anantharaman K."/>
            <person name="Thomas B.C."/>
            <person name="Malmstrom R."/>
            <person name="Stieglmeier M."/>
            <person name="Klingl A."/>
            <person name="Woyke T."/>
            <person name="Ryan C.M."/>
            <person name="Banfield J.F."/>
        </authorList>
    </citation>
    <scope>NUCLEOTIDE SEQUENCE [LARGE SCALE GENOMIC DNA]</scope>
    <source>
        <strain evidence="4">CG15_BIG_FIL_POST_REV_8_21_14_020_45_12</strain>
    </source>
</reference>
<comment type="caution">
    <text evidence="4">The sequence shown here is derived from an EMBL/GenBank/DDBJ whole genome shotgun (WGS) entry which is preliminary data.</text>
</comment>
<dbReference type="AlphaFoldDB" id="A0A2M7H4R1"/>
<evidence type="ECO:0000313" key="5">
    <source>
        <dbReference type="Proteomes" id="UP000230292"/>
    </source>
</evidence>
<proteinExistence type="predicted"/>
<sequence>MIVSVGDTSIDHYITTGEKHVGGIATNFAVHGTRLGADVVLITAIGNDDDAQFFLKQMKIEGVDTSHVKHLPGQTSEQKIRLVGKERNFCGFFAGVLNDMTIDDNDLTIMRQAEAVVVPLTDGLKHIFEQVIRADLGSKPLKIADFSRDADIEGFGHGDVAAMVFHYLEHADIAFIGGDESILETVQAMAEANPEKILIITLGPKGSLAFHNEKTYKQKAFWIKNVVDTTGCGDAFRSGFTTKYLETKNIAEAMEHGARLAADAATHFGAF</sequence>
<accession>A0A2M7H4R1</accession>
<organism evidence="4 5">
    <name type="scientific">Candidatus Kerfeldbacteria bacterium CG15_BIG_FIL_POST_REV_8_21_14_020_45_12</name>
    <dbReference type="NCBI Taxonomy" id="2014247"/>
    <lineage>
        <taxon>Bacteria</taxon>
        <taxon>Candidatus Kerfeldiibacteriota</taxon>
    </lineage>
</organism>
<dbReference type="InterPro" id="IPR002173">
    <property type="entry name" value="Carboh/pur_kinase_PfkB_CS"/>
</dbReference>
<name>A0A2M7H4R1_9BACT</name>
<keyword evidence="1" id="KW-0808">Transferase</keyword>
<dbReference type="EMBL" id="PFGC01000018">
    <property type="protein sequence ID" value="PIW37210.1"/>
    <property type="molecule type" value="Genomic_DNA"/>
</dbReference>
<feature type="domain" description="Carbohydrate kinase PfkB" evidence="3">
    <location>
        <begin position="12"/>
        <end position="270"/>
    </location>
</feature>
<dbReference type="Pfam" id="PF00294">
    <property type="entry name" value="PfkB"/>
    <property type="match status" value="1"/>
</dbReference>
<evidence type="ECO:0000256" key="1">
    <source>
        <dbReference type="ARBA" id="ARBA00022679"/>
    </source>
</evidence>
<evidence type="ECO:0000259" key="3">
    <source>
        <dbReference type="Pfam" id="PF00294"/>
    </source>
</evidence>
<dbReference type="InterPro" id="IPR029056">
    <property type="entry name" value="Ribokinase-like"/>
</dbReference>